<protein>
    <submittedName>
        <fullName evidence="2">Uncharacterized protein</fullName>
    </submittedName>
</protein>
<dbReference type="EMBL" id="BGPR01001310">
    <property type="protein sequence ID" value="GBM50766.1"/>
    <property type="molecule type" value="Genomic_DNA"/>
</dbReference>
<dbReference type="Proteomes" id="UP000499080">
    <property type="component" value="Unassembled WGS sequence"/>
</dbReference>
<dbReference type="AlphaFoldDB" id="A0A4Y2GDB4"/>
<reference evidence="2 3" key="1">
    <citation type="journal article" date="2019" name="Sci. Rep.">
        <title>Orb-weaving spider Araneus ventricosus genome elucidates the spidroin gene catalogue.</title>
        <authorList>
            <person name="Kono N."/>
            <person name="Nakamura H."/>
            <person name="Ohtoshi R."/>
            <person name="Moran D.A.P."/>
            <person name="Shinohara A."/>
            <person name="Yoshida Y."/>
            <person name="Fujiwara M."/>
            <person name="Mori M."/>
            <person name="Tomita M."/>
            <person name="Arakawa K."/>
        </authorList>
    </citation>
    <scope>NUCLEOTIDE SEQUENCE [LARGE SCALE GENOMIC DNA]</scope>
</reference>
<feature type="compositionally biased region" description="Basic and acidic residues" evidence="1">
    <location>
        <begin position="104"/>
        <end position="122"/>
    </location>
</feature>
<evidence type="ECO:0000313" key="2">
    <source>
        <dbReference type="EMBL" id="GBM50766.1"/>
    </source>
</evidence>
<feature type="compositionally biased region" description="Polar residues" evidence="1">
    <location>
        <begin position="73"/>
        <end position="86"/>
    </location>
</feature>
<name>A0A4Y2GDB4_ARAVE</name>
<evidence type="ECO:0000313" key="3">
    <source>
        <dbReference type="Proteomes" id="UP000499080"/>
    </source>
</evidence>
<proteinExistence type="predicted"/>
<comment type="caution">
    <text evidence="2">The sequence shown here is derived from an EMBL/GenBank/DDBJ whole genome shotgun (WGS) entry which is preliminary data.</text>
</comment>
<gene>
    <name evidence="2" type="ORF">AVEN_35662_1</name>
</gene>
<feature type="region of interest" description="Disordered" evidence="1">
    <location>
        <begin position="42"/>
        <end position="122"/>
    </location>
</feature>
<organism evidence="2 3">
    <name type="scientific">Araneus ventricosus</name>
    <name type="common">Orbweaver spider</name>
    <name type="synonym">Epeira ventricosa</name>
    <dbReference type="NCBI Taxonomy" id="182803"/>
    <lineage>
        <taxon>Eukaryota</taxon>
        <taxon>Metazoa</taxon>
        <taxon>Ecdysozoa</taxon>
        <taxon>Arthropoda</taxon>
        <taxon>Chelicerata</taxon>
        <taxon>Arachnida</taxon>
        <taxon>Araneae</taxon>
        <taxon>Araneomorphae</taxon>
        <taxon>Entelegynae</taxon>
        <taxon>Araneoidea</taxon>
        <taxon>Araneidae</taxon>
        <taxon>Araneus</taxon>
    </lineage>
</organism>
<keyword evidence="3" id="KW-1185">Reference proteome</keyword>
<evidence type="ECO:0000256" key="1">
    <source>
        <dbReference type="SAM" id="MobiDB-lite"/>
    </source>
</evidence>
<accession>A0A4Y2GDB4</accession>
<feature type="compositionally biased region" description="Polar residues" evidence="1">
    <location>
        <begin position="48"/>
        <end position="57"/>
    </location>
</feature>
<sequence>MEQRHFETRFGSIFKDNGISPSSFVHDATIIRTLNACGMPASNKEELSGSNQETQLPERNAEDWKMRGAIRWSTESGWSSNGTQIRRGQHKPDHGQGGVTFPFRPREAWKAEVTRRSSDLQS</sequence>